<organism evidence="1">
    <name type="scientific">hydrothermal vent metagenome</name>
    <dbReference type="NCBI Taxonomy" id="652676"/>
    <lineage>
        <taxon>unclassified sequences</taxon>
        <taxon>metagenomes</taxon>
        <taxon>ecological metagenomes</taxon>
    </lineage>
</organism>
<proteinExistence type="predicted"/>
<sequence length="249" mass="26523">MLILSRTSRKQQSGFTLVEIAVVLVIVGFLVGSFVGTFAERIDTTRRDNTKKELDEIKKILKAYAYSQASVPYLPCPDISVPPDGLEDRTLGVCDAGTATGLLPYATLGIGNGDAWGVRYEYWVDSNYSVSTGFVLTEPATGNATINTRVGDAIRTIANNAAAVIFSHGKNSLGGISIDDINQPVIPALGNGYDDEFENMNVNVPIPLFISRSPSEVGSAALGGAFDDIVVWIGSFELKAAMVETGLLP</sequence>
<dbReference type="SUPFAM" id="SSF54523">
    <property type="entry name" value="Pili subunits"/>
    <property type="match status" value="1"/>
</dbReference>
<evidence type="ECO:0000313" key="1">
    <source>
        <dbReference type="EMBL" id="VAW52584.1"/>
    </source>
</evidence>
<dbReference type="NCBIfam" id="TIGR02532">
    <property type="entry name" value="IV_pilin_GFxxxE"/>
    <property type="match status" value="1"/>
</dbReference>
<gene>
    <name evidence="1" type="ORF">MNBD_GAMMA06-1144</name>
</gene>
<name>A0A3B0X9F5_9ZZZZ</name>
<dbReference type="PROSITE" id="PS00409">
    <property type="entry name" value="PROKAR_NTER_METHYL"/>
    <property type="match status" value="1"/>
</dbReference>
<dbReference type="Pfam" id="PF07963">
    <property type="entry name" value="N_methyl"/>
    <property type="match status" value="1"/>
</dbReference>
<accession>A0A3B0X9F5</accession>
<reference evidence="1" key="1">
    <citation type="submission" date="2018-06" db="EMBL/GenBank/DDBJ databases">
        <authorList>
            <person name="Zhirakovskaya E."/>
        </authorList>
    </citation>
    <scope>NUCLEOTIDE SEQUENCE</scope>
</reference>
<dbReference type="InterPro" id="IPR012902">
    <property type="entry name" value="N_methyl_site"/>
</dbReference>
<dbReference type="EMBL" id="UOFD01000050">
    <property type="protein sequence ID" value="VAW52584.1"/>
    <property type="molecule type" value="Genomic_DNA"/>
</dbReference>
<protein>
    <submittedName>
        <fullName evidence="1">Uncharacterized protein</fullName>
    </submittedName>
</protein>
<dbReference type="AlphaFoldDB" id="A0A3B0X9F5"/>
<dbReference type="InterPro" id="IPR045584">
    <property type="entry name" value="Pilin-like"/>
</dbReference>